<evidence type="ECO:0000259" key="3">
    <source>
        <dbReference type="PROSITE" id="PS50250"/>
    </source>
</evidence>
<keyword evidence="5" id="KW-1185">Reference proteome</keyword>
<feature type="domain" description="PCI" evidence="3">
    <location>
        <begin position="191"/>
        <end position="371"/>
    </location>
</feature>
<feature type="region of interest" description="Disordered" evidence="2">
    <location>
        <begin position="1"/>
        <end position="42"/>
    </location>
</feature>
<dbReference type="PANTHER" id="PTHR12436">
    <property type="entry name" value="80 KDA MCM3-ASSOCIATED PROTEIN"/>
    <property type="match status" value="1"/>
</dbReference>
<dbReference type="Pfam" id="PF03399">
    <property type="entry name" value="SAC3_GANP"/>
    <property type="match status" value="1"/>
</dbReference>
<accession>A0ABQ7AUX9</accession>
<evidence type="ECO:0000313" key="5">
    <source>
        <dbReference type="Proteomes" id="UP000266723"/>
    </source>
</evidence>
<dbReference type="Gene3D" id="1.25.40.990">
    <property type="match status" value="1"/>
</dbReference>
<dbReference type="EMBL" id="QGKV02001556">
    <property type="protein sequence ID" value="KAF3517788.1"/>
    <property type="molecule type" value="Genomic_DNA"/>
</dbReference>
<dbReference type="InterPro" id="IPR005062">
    <property type="entry name" value="SAC3/GANP/THP3_conserved"/>
</dbReference>
<protein>
    <recommendedName>
        <fullName evidence="3">PCI domain-containing protein</fullName>
    </recommendedName>
</protein>
<reference evidence="4 5" key="1">
    <citation type="journal article" date="2020" name="BMC Genomics">
        <title>Intraspecific diversification of the crop wild relative Brassica cretica Lam. using demographic model selection.</title>
        <authorList>
            <person name="Kioukis A."/>
            <person name="Michalopoulou V.A."/>
            <person name="Briers L."/>
            <person name="Pirintsos S."/>
            <person name="Studholme D.J."/>
            <person name="Pavlidis P."/>
            <person name="Sarris P.F."/>
        </authorList>
    </citation>
    <scope>NUCLEOTIDE SEQUENCE [LARGE SCALE GENOMIC DNA]</scope>
    <source>
        <strain evidence="5">cv. PFS-1207/04</strain>
    </source>
</reference>
<sequence>MNRRSRGSSSSSGSVGGASDSYRRRSDVPRNRSNDNNKGGDSADVSFIVGTCSSMCPERERVTRERLRDLSVFERLHGNPTKSSSDLAVKKFCRTLSAADVQASDVRPLPVLEETLRYLLSLMDSREHPFEVVHDFIFDRTRSVRQDLSIQNLASERVIHLYEEIVIFHVISRQRLQSCSGTSISSMHHLNMEQLAKTLTTLYNMYDANRKPDYIYENEAEFRSLYVLLHLNTSSGVMGEPLSLWFRKLTSNLIKSKEMCFVRKLLRSYRNGNYRSFLRTTASEATYLQYCISEPHIREMRSFAVECINNVCYKLQPYPLLRLSQYLMMKEMDVESLCHECGLEIRTDSDGSIVLPTKQTNFCSPKEGFKNYDLIGIEVERESDDMLSKKKFTEICLIFLIRVFKYSDSCVLVGTYC</sequence>
<name>A0ABQ7AUX9_BRACR</name>
<dbReference type="PANTHER" id="PTHR12436:SF3">
    <property type="entry name" value="GERMINAL-CENTER ASSOCIATED NUCLEAR PROTEIN"/>
    <property type="match status" value="1"/>
</dbReference>
<feature type="compositionally biased region" description="Low complexity" evidence="2">
    <location>
        <begin position="7"/>
        <end position="20"/>
    </location>
</feature>
<evidence type="ECO:0000313" key="4">
    <source>
        <dbReference type="EMBL" id="KAF3517788.1"/>
    </source>
</evidence>
<dbReference type="Proteomes" id="UP000266723">
    <property type="component" value="Unassembled WGS sequence"/>
</dbReference>
<proteinExistence type="inferred from homology"/>
<gene>
    <name evidence="4" type="ORF">DY000_02061331</name>
</gene>
<organism evidence="4 5">
    <name type="scientific">Brassica cretica</name>
    <name type="common">Mustard</name>
    <dbReference type="NCBI Taxonomy" id="69181"/>
    <lineage>
        <taxon>Eukaryota</taxon>
        <taxon>Viridiplantae</taxon>
        <taxon>Streptophyta</taxon>
        <taxon>Embryophyta</taxon>
        <taxon>Tracheophyta</taxon>
        <taxon>Spermatophyta</taxon>
        <taxon>Magnoliopsida</taxon>
        <taxon>eudicotyledons</taxon>
        <taxon>Gunneridae</taxon>
        <taxon>Pentapetalae</taxon>
        <taxon>rosids</taxon>
        <taxon>malvids</taxon>
        <taxon>Brassicales</taxon>
        <taxon>Brassicaceae</taxon>
        <taxon>Brassiceae</taxon>
        <taxon>Brassica</taxon>
    </lineage>
</organism>
<comment type="similarity">
    <text evidence="1">Belongs to the SAC3 family.</text>
</comment>
<comment type="caution">
    <text evidence="4">The sequence shown here is derived from an EMBL/GenBank/DDBJ whole genome shotgun (WGS) entry which is preliminary data.</text>
</comment>
<dbReference type="PROSITE" id="PS50250">
    <property type="entry name" value="PCI"/>
    <property type="match status" value="1"/>
</dbReference>
<dbReference type="InterPro" id="IPR000717">
    <property type="entry name" value="PCI_dom"/>
</dbReference>
<evidence type="ECO:0000256" key="1">
    <source>
        <dbReference type="ARBA" id="ARBA00038443"/>
    </source>
</evidence>
<evidence type="ECO:0000256" key="2">
    <source>
        <dbReference type="SAM" id="MobiDB-lite"/>
    </source>
</evidence>
<dbReference type="InterPro" id="IPR045107">
    <property type="entry name" value="SAC3/GANP/THP3"/>
</dbReference>
<feature type="compositionally biased region" description="Basic and acidic residues" evidence="2">
    <location>
        <begin position="21"/>
        <end position="35"/>
    </location>
</feature>